<dbReference type="AlphaFoldDB" id="L1JJ27"/>
<keyword evidence="2" id="KW-0472">Membrane</keyword>
<reference evidence="4" key="3">
    <citation type="submission" date="2016-03" db="UniProtKB">
        <authorList>
            <consortium name="EnsemblProtists"/>
        </authorList>
    </citation>
    <scope>IDENTIFICATION</scope>
</reference>
<evidence type="ECO:0000313" key="4">
    <source>
        <dbReference type="EnsemblProtists" id="EKX48501"/>
    </source>
</evidence>
<reference evidence="5" key="2">
    <citation type="submission" date="2012-11" db="EMBL/GenBank/DDBJ databases">
        <authorList>
            <person name="Kuo A."/>
            <person name="Curtis B.A."/>
            <person name="Tanifuji G."/>
            <person name="Burki F."/>
            <person name="Gruber A."/>
            <person name="Irimia M."/>
            <person name="Maruyama S."/>
            <person name="Arias M.C."/>
            <person name="Ball S.G."/>
            <person name="Gile G.H."/>
            <person name="Hirakawa Y."/>
            <person name="Hopkins J.F."/>
            <person name="Rensing S.A."/>
            <person name="Schmutz J."/>
            <person name="Symeonidi A."/>
            <person name="Elias M."/>
            <person name="Eveleigh R.J."/>
            <person name="Herman E.K."/>
            <person name="Klute M.J."/>
            <person name="Nakayama T."/>
            <person name="Obornik M."/>
            <person name="Reyes-Prieto A."/>
            <person name="Armbrust E.V."/>
            <person name="Aves S.J."/>
            <person name="Beiko R.G."/>
            <person name="Coutinho P."/>
            <person name="Dacks J.B."/>
            <person name="Durnford D.G."/>
            <person name="Fast N.M."/>
            <person name="Green B.R."/>
            <person name="Grisdale C."/>
            <person name="Hempe F."/>
            <person name="Henrissat B."/>
            <person name="Hoppner M.P."/>
            <person name="Ishida K.-I."/>
            <person name="Kim E."/>
            <person name="Koreny L."/>
            <person name="Kroth P.G."/>
            <person name="Liu Y."/>
            <person name="Malik S.-B."/>
            <person name="Maier U.G."/>
            <person name="McRose D."/>
            <person name="Mock T."/>
            <person name="Neilson J.A."/>
            <person name="Onodera N.T."/>
            <person name="Poole A.M."/>
            <person name="Pritham E.J."/>
            <person name="Richards T.A."/>
            <person name="Rocap G."/>
            <person name="Roy S.W."/>
            <person name="Sarai C."/>
            <person name="Schaack S."/>
            <person name="Shirato S."/>
            <person name="Slamovits C.H."/>
            <person name="Spencer D.F."/>
            <person name="Suzuki S."/>
            <person name="Worden A.Z."/>
            <person name="Zauner S."/>
            <person name="Barry K."/>
            <person name="Bell C."/>
            <person name="Bharti A.K."/>
            <person name="Crow J.A."/>
            <person name="Grimwood J."/>
            <person name="Kramer R."/>
            <person name="Lindquist E."/>
            <person name="Lucas S."/>
            <person name="Salamov A."/>
            <person name="McFadden G.I."/>
            <person name="Lane C.E."/>
            <person name="Keeling P.J."/>
            <person name="Gray M.W."/>
            <person name="Grigoriev I.V."/>
            <person name="Archibald J.M."/>
        </authorList>
    </citation>
    <scope>NUCLEOTIDE SEQUENCE</scope>
    <source>
        <strain evidence="5">CCMP2712</strain>
    </source>
</reference>
<dbReference type="RefSeq" id="XP_005835481.1">
    <property type="nucleotide sequence ID" value="XM_005835424.1"/>
</dbReference>
<organism evidence="3">
    <name type="scientific">Guillardia theta (strain CCMP2712)</name>
    <name type="common">Cryptophyte</name>
    <dbReference type="NCBI Taxonomy" id="905079"/>
    <lineage>
        <taxon>Eukaryota</taxon>
        <taxon>Cryptophyceae</taxon>
        <taxon>Pyrenomonadales</taxon>
        <taxon>Geminigeraceae</taxon>
        <taxon>Guillardia</taxon>
    </lineage>
</organism>
<dbReference type="PaxDb" id="55529-EKX48501"/>
<protein>
    <submittedName>
        <fullName evidence="3 4">Uncharacterized protein</fullName>
    </submittedName>
</protein>
<feature type="region of interest" description="Disordered" evidence="1">
    <location>
        <begin position="18"/>
        <end position="56"/>
    </location>
</feature>
<feature type="region of interest" description="Disordered" evidence="1">
    <location>
        <begin position="195"/>
        <end position="222"/>
    </location>
</feature>
<proteinExistence type="predicted"/>
<accession>L1JJ27</accession>
<dbReference type="GeneID" id="17305216"/>
<dbReference type="KEGG" id="gtt:GUITHDRAFT_162380"/>
<evidence type="ECO:0000313" key="5">
    <source>
        <dbReference type="Proteomes" id="UP000011087"/>
    </source>
</evidence>
<evidence type="ECO:0000256" key="2">
    <source>
        <dbReference type="SAM" id="Phobius"/>
    </source>
</evidence>
<sequence length="362" mass="39215">MSITLAVVTPGWHCGRSRARAAQPHCSTESDRNSGSDSGPRPSLPTESVTESGPMRGKLYSRFDDKNFISIGIAAIFIVTLCALATLSKTNPTVTLQSASAVHRQPLSASGNSGILLPAARSNNIRVFSGKMLCGVGETSCVHPCDAFYTITDEPIPEDCKCKCVAPNPHEFYSEGSTICTCPGSPISPENDLFPYPEGEGPAPRNNTDEEETAVATSASHASSSLSMRRFNRPVYGNRRYPVLRRGYEPRIAQWSKKESRYGRIALPTLPARVNQGLNRYEPAPAFTYRPRNGGLFGSWWQSRPNQGLWVGSPPPYLPPDGDYPGGSTGIPMDGYLAFETGYGEEPYHGIYAPMQEAGISS</sequence>
<dbReference type="HOGENOM" id="CLU_766044_0_0_1"/>
<dbReference type="Proteomes" id="UP000011087">
    <property type="component" value="Unassembled WGS sequence"/>
</dbReference>
<feature type="transmembrane region" description="Helical" evidence="2">
    <location>
        <begin position="68"/>
        <end position="87"/>
    </location>
</feature>
<keyword evidence="5" id="KW-1185">Reference proteome</keyword>
<keyword evidence="2" id="KW-1133">Transmembrane helix</keyword>
<evidence type="ECO:0000313" key="3">
    <source>
        <dbReference type="EMBL" id="EKX48501.1"/>
    </source>
</evidence>
<reference evidence="3 5" key="1">
    <citation type="journal article" date="2012" name="Nature">
        <title>Algal genomes reveal evolutionary mosaicism and the fate of nucleomorphs.</title>
        <authorList>
            <consortium name="DOE Joint Genome Institute"/>
            <person name="Curtis B.A."/>
            <person name="Tanifuji G."/>
            <person name="Burki F."/>
            <person name="Gruber A."/>
            <person name="Irimia M."/>
            <person name="Maruyama S."/>
            <person name="Arias M.C."/>
            <person name="Ball S.G."/>
            <person name="Gile G.H."/>
            <person name="Hirakawa Y."/>
            <person name="Hopkins J.F."/>
            <person name="Kuo A."/>
            <person name="Rensing S.A."/>
            <person name="Schmutz J."/>
            <person name="Symeonidi A."/>
            <person name="Elias M."/>
            <person name="Eveleigh R.J."/>
            <person name="Herman E.K."/>
            <person name="Klute M.J."/>
            <person name="Nakayama T."/>
            <person name="Obornik M."/>
            <person name="Reyes-Prieto A."/>
            <person name="Armbrust E.V."/>
            <person name="Aves S.J."/>
            <person name="Beiko R.G."/>
            <person name="Coutinho P."/>
            <person name="Dacks J.B."/>
            <person name="Durnford D.G."/>
            <person name="Fast N.M."/>
            <person name="Green B.R."/>
            <person name="Grisdale C.J."/>
            <person name="Hempel F."/>
            <person name="Henrissat B."/>
            <person name="Hoppner M.P."/>
            <person name="Ishida K."/>
            <person name="Kim E."/>
            <person name="Koreny L."/>
            <person name="Kroth P.G."/>
            <person name="Liu Y."/>
            <person name="Malik S.B."/>
            <person name="Maier U.G."/>
            <person name="McRose D."/>
            <person name="Mock T."/>
            <person name="Neilson J.A."/>
            <person name="Onodera N.T."/>
            <person name="Poole A.M."/>
            <person name="Pritham E.J."/>
            <person name="Richards T.A."/>
            <person name="Rocap G."/>
            <person name="Roy S.W."/>
            <person name="Sarai C."/>
            <person name="Schaack S."/>
            <person name="Shirato S."/>
            <person name="Slamovits C.H."/>
            <person name="Spencer D.F."/>
            <person name="Suzuki S."/>
            <person name="Worden A.Z."/>
            <person name="Zauner S."/>
            <person name="Barry K."/>
            <person name="Bell C."/>
            <person name="Bharti A.K."/>
            <person name="Crow J.A."/>
            <person name="Grimwood J."/>
            <person name="Kramer R."/>
            <person name="Lindquist E."/>
            <person name="Lucas S."/>
            <person name="Salamov A."/>
            <person name="McFadden G.I."/>
            <person name="Lane C.E."/>
            <person name="Keeling P.J."/>
            <person name="Gray M.W."/>
            <person name="Grigoriev I.V."/>
            <person name="Archibald J.M."/>
        </authorList>
    </citation>
    <scope>NUCLEOTIDE SEQUENCE</scope>
    <source>
        <strain evidence="3 5">CCMP2712</strain>
    </source>
</reference>
<dbReference type="EMBL" id="JH992985">
    <property type="protein sequence ID" value="EKX48501.1"/>
    <property type="molecule type" value="Genomic_DNA"/>
</dbReference>
<evidence type="ECO:0000256" key="1">
    <source>
        <dbReference type="SAM" id="MobiDB-lite"/>
    </source>
</evidence>
<keyword evidence="2" id="KW-0812">Transmembrane</keyword>
<dbReference type="OrthoDB" id="10638436at2759"/>
<gene>
    <name evidence="3" type="ORF">GUITHDRAFT_162380</name>
</gene>
<dbReference type="EnsemblProtists" id="EKX48501">
    <property type="protein sequence ID" value="EKX48501"/>
    <property type="gene ID" value="GUITHDRAFT_162380"/>
</dbReference>
<name>L1JJ27_GUITC</name>